<protein>
    <submittedName>
        <fullName evidence="1">Uncharacterized protein</fullName>
    </submittedName>
</protein>
<organism evidence="1 2">
    <name type="scientific">Brassica napus</name>
    <name type="common">Rape</name>
    <dbReference type="NCBI Taxonomy" id="3708"/>
    <lineage>
        <taxon>Eukaryota</taxon>
        <taxon>Viridiplantae</taxon>
        <taxon>Streptophyta</taxon>
        <taxon>Embryophyta</taxon>
        <taxon>Tracheophyta</taxon>
        <taxon>Spermatophyta</taxon>
        <taxon>Magnoliopsida</taxon>
        <taxon>eudicotyledons</taxon>
        <taxon>Gunneridae</taxon>
        <taxon>Pentapetalae</taxon>
        <taxon>rosids</taxon>
        <taxon>malvids</taxon>
        <taxon>Brassicales</taxon>
        <taxon>Brassicaceae</taxon>
        <taxon>Brassiceae</taxon>
        <taxon>Brassica</taxon>
    </lineage>
</organism>
<gene>
    <name evidence="1" type="ORF">HID58_022469</name>
</gene>
<accession>A0ABQ8CZN2</accession>
<reference evidence="1 2" key="1">
    <citation type="submission" date="2021-05" db="EMBL/GenBank/DDBJ databases">
        <title>Genome Assembly of Synthetic Allotetraploid Brassica napus Reveals Homoeologous Exchanges between Subgenomes.</title>
        <authorList>
            <person name="Davis J.T."/>
        </authorList>
    </citation>
    <scope>NUCLEOTIDE SEQUENCE [LARGE SCALE GENOMIC DNA]</scope>
    <source>
        <strain evidence="2">cv. Da-Ae</strain>
        <tissue evidence="1">Seedling</tissue>
    </source>
</reference>
<evidence type="ECO:0000313" key="2">
    <source>
        <dbReference type="Proteomes" id="UP000824890"/>
    </source>
</evidence>
<evidence type="ECO:0000313" key="1">
    <source>
        <dbReference type="EMBL" id="KAH0922451.1"/>
    </source>
</evidence>
<dbReference type="EMBL" id="JAGKQM010000006">
    <property type="protein sequence ID" value="KAH0922451.1"/>
    <property type="molecule type" value="Genomic_DNA"/>
</dbReference>
<comment type="caution">
    <text evidence="1">The sequence shown here is derived from an EMBL/GenBank/DDBJ whole genome shotgun (WGS) entry which is preliminary data.</text>
</comment>
<proteinExistence type="predicted"/>
<dbReference type="Proteomes" id="UP000824890">
    <property type="component" value="Unassembled WGS sequence"/>
</dbReference>
<name>A0ABQ8CZN2_BRANA</name>
<sequence length="306" mass="33317">MARCIHGMSFVADAGGHLAPLKKWEMTMICTRKEIIFSLLVHRFLPLATTFIVAGPVANRGLYPSVATPDLPCVQPFPFSSFDFTDSSFLHLLCSLSIYLQPYPMIYSGISLGGFARVVKHRFLRHSGQFVASTINHVSSSCRFVRLRIVRGIGFDRSSCNSSDISLLQSAGLFTTLFPADRNFIFLHFQASEGRCMLSPASLDALSHNPLCSSCDSQSAIWLLLYIARLEWTSPVVMAGPGLADPASPGQVHGPSNCSPVEFSNGSSDFDAGPVFNIYALVSCNLSVVYEIVMLAKLQSLPYGCA</sequence>
<keyword evidence="2" id="KW-1185">Reference proteome</keyword>